<feature type="repeat" description="WD" evidence="3">
    <location>
        <begin position="1143"/>
        <end position="1184"/>
    </location>
</feature>
<dbReference type="InterPro" id="IPR027417">
    <property type="entry name" value="P-loop_NTPase"/>
</dbReference>
<dbReference type="SUPFAM" id="SSF50978">
    <property type="entry name" value="WD40 repeat-like"/>
    <property type="match status" value="3"/>
</dbReference>
<evidence type="ECO:0000256" key="2">
    <source>
        <dbReference type="ARBA" id="ARBA00022737"/>
    </source>
</evidence>
<dbReference type="SMART" id="SM00320">
    <property type="entry name" value="WD40"/>
    <property type="match status" value="16"/>
</dbReference>
<feature type="compositionally biased region" description="Polar residues" evidence="4">
    <location>
        <begin position="884"/>
        <end position="898"/>
    </location>
</feature>
<dbReference type="CDD" id="cd00200">
    <property type="entry name" value="WD40"/>
    <property type="match status" value="2"/>
</dbReference>
<evidence type="ECO:0000256" key="1">
    <source>
        <dbReference type="ARBA" id="ARBA00022574"/>
    </source>
</evidence>
<organism evidence="6 7">
    <name type="scientific">Entomortierella chlamydospora</name>
    <dbReference type="NCBI Taxonomy" id="101097"/>
    <lineage>
        <taxon>Eukaryota</taxon>
        <taxon>Fungi</taxon>
        <taxon>Fungi incertae sedis</taxon>
        <taxon>Mucoromycota</taxon>
        <taxon>Mortierellomycotina</taxon>
        <taxon>Mortierellomycetes</taxon>
        <taxon>Mortierellales</taxon>
        <taxon>Mortierellaceae</taxon>
        <taxon>Entomortierella</taxon>
    </lineage>
</organism>
<dbReference type="Proteomes" id="UP000703661">
    <property type="component" value="Unassembled WGS sequence"/>
</dbReference>
<dbReference type="PRINTS" id="PR00320">
    <property type="entry name" value="GPROTEINBRPT"/>
</dbReference>
<gene>
    <name evidence="6" type="ORF">BGZ80_011679</name>
</gene>
<dbReference type="Pfam" id="PF00805">
    <property type="entry name" value="Pentapeptide"/>
    <property type="match status" value="1"/>
</dbReference>
<dbReference type="EMBL" id="JAAAID010000097">
    <property type="protein sequence ID" value="KAG0022603.1"/>
    <property type="molecule type" value="Genomic_DNA"/>
</dbReference>
<dbReference type="SUPFAM" id="SSF50998">
    <property type="entry name" value="Quinoprotein alcohol dehydrogenase-like"/>
    <property type="match status" value="1"/>
</dbReference>
<dbReference type="InterPro" id="IPR056251">
    <property type="entry name" value="Arm_rpt_dom"/>
</dbReference>
<feature type="repeat" description="WD" evidence="3">
    <location>
        <begin position="1108"/>
        <end position="1142"/>
    </location>
</feature>
<proteinExistence type="predicted"/>
<dbReference type="InterPro" id="IPR019775">
    <property type="entry name" value="WD40_repeat_CS"/>
</dbReference>
<dbReference type="PROSITE" id="PS50082">
    <property type="entry name" value="WD_REPEATS_2"/>
    <property type="match status" value="13"/>
</dbReference>
<dbReference type="InterPro" id="IPR020472">
    <property type="entry name" value="WD40_PAC1"/>
</dbReference>
<dbReference type="PROSITE" id="PS50294">
    <property type="entry name" value="WD_REPEATS_REGION"/>
    <property type="match status" value="10"/>
</dbReference>
<feature type="repeat" description="WD" evidence="3">
    <location>
        <begin position="1693"/>
        <end position="1728"/>
    </location>
</feature>
<dbReference type="SUPFAM" id="SSF48371">
    <property type="entry name" value="ARM repeat"/>
    <property type="match status" value="1"/>
</dbReference>
<name>A0A9P6T3P6_9FUNG</name>
<feature type="repeat" description="WD" evidence="3">
    <location>
        <begin position="1314"/>
        <end position="1355"/>
    </location>
</feature>
<feature type="repeat" description="WD" evidence="3">
    <location>
        <begin position="1651"/>
        <end position="1692"/>
    </location>
</feature>
<keyword evidence="7" id="KW-1185">Reference proteome</keyword>
<evidence type="ECO:0000313" key="6">
    <source>
        <dbReference type="EMBL" id="KAG0022603.1"/>
    </source>
</evidence>
<dbReference type="InterPro" id="IPR036322">
    <property type="entry name" value="WD40_repeat_dom_sf"/>
</dbReference>
<dbReference type="InterPro" id="IPR001680">
    <property type="entry name" value="WD40_rpt"/>
</dbReference>
<evidence type="ECO:0000313" key="7">
    <source>
        <dbReference type="Proteomes" id="UP000703661"/>
    </source>
</evidence>
<feature type="domain" description="Arm-like repeat" evidence="5">
    <location>
        <begin position="76"/>
        <end position="452"/>
    </location>
</feature>
<protein>
    <recommendedName>
        <fullName evidence="5">Arm-like repeat domain-containing protein</fullName>
    </recommendedName>
</protein>
<evidence type="ECO:0000256" key="4">
    <source>
        <dbReference type="SAM" id="MobiDB-lite"/>
    </source>
</evidence>
<dbReference type="PANTHER" id="PTHR19848">
    <property type="entry name" value="WD40 REPEAT PROTEIN"/>
    <property type="match status" value="1"/>
</dbReference>
<feature type="repeat" description="WD" evidence="3">
    <location>
        <begin position="1227"/>
        <end position="1268"/>
    </location>
</feature>
<feature type="repeat" description="WD" evidence="3">
    <location>
        <begin position="1568"/>
        <end position="1609"/>
    </location>
</feature>
<evidence type="ECO:0000259" key="5">
    <source>
        <dbReference type="Pfam" id="PF23948"/>
    </source>
</evidence>
<dbReference type="InterPro" id="IPR011047">
    <property type="entry name" value="Quinoprotein_ADH-like_sf"/>
</dbReference>
<dbReference type="OrthoDB" id="538223at2759"/>
<feature type="region of interest" description="Disordered" evidence="4">
    <location>
        <begin position="879"/>
        <end position="898"/>
    </location>
</feature>
<evidence type="ECO:0000256" key="3">
    <source>
        <dbReference type="PROSITE-ProRule" id="PRU00221"/>
    </source>
</evidence>
<reference evidence="6" key="1">
    <citation type="journal article" date="2020" name="Fungal Divers.">
        <title>Resolving the Mortierellaceae phylogeny through synthesis of multi-gene phylogenetics and phylogenomics.</title>
        <authorList>
            <person name="Vandepol N."/>
            <person name="Liber J."/>
            <person name="Desiro A."/>
            <person name="Na H."/>
            <person name="Kennedy M."/>
            <person name="Barry K."/>
            <person name="Grigoriev I.V."/>
            <person name="Miller A.N."/>
            <person name="O'Donnell K."/>
            <person name="Stajich J.E."/>
            <person name="Bonito G."/>
        </authorList>
    </citation>
    <scope>NUCLEOTIDE SEQUENCE</scope>
    <source>
        <strain evidence="6">NRRL 2769</strain>
    </source>
</reference>
<comment type="caution">
    <text evidence="6">The sequence shown here is derived from an EMBL/GenBank/DDBJ whole genome shotgun (WGS) entry which is preliminary data.</text>
</comment>
<feature type="repeat" description="WD" evidence="3">
    <location>
        <begin position="1185"/>
        <end position="1226"/>
    </location>
</feature>
<dbReference type="InterPro" id="IPR016024">
    <property type="entry name" value="ARM-type_fold"/>
</dbReference>
<dbReference type="SUPFAM" id="SSF141571">
    <property type="entry name" value="Pentapeptide repeat-like"/>
    <property type="match status" value="1"/>
</dbReference>
<dbReference type="Gene3D" id="2.160.20.80">
    <property type="entry name" value="E3 ubiquitin-protein ligase SopA"/>
    <property type="match status" value="1"/>
</dbReference>
<dbReference type="Gene3D" id="2.130.10.10">
    <property type="entry name" value="YVTN repeat-like/Quinoprotein amine dehydrogenase"/>
    <property type="match status" value="7"/>
</dbReference>
<feature type="repeat" description="WD" evidence="3">
    <location>
        <begin position="1610"/>
        <end position="1651"/>
    </location>
</feature>
<sequence>MPQDTQDLGIVDVERISRKIFDQNVAPSVVRYTLPDIGGRLTSTSQLAYCLSLLNPSWVSHRELDEIESDWSQSRINDPDERQRLLAIPTDLIKAFVRDELKKPDVVAEVVSLAAVLDQDDFRKLLQVLVNGIDQSLLLEVHMLEGLAQLLQNAPYGCLDADDLVKILELLSGRLKDTHQQSTQRTYQLVSAISRVLDSMVDSQVEGLSREQIQQPLAEYLNGLKESPDAYLVYQSAYAYQALMYIPDDETILQINLRRTRDVIRGVSGVVSAVKAMDVMGFIDGLQNIQLSLASAKDTFALVSDAYDNVKALAESGQGFLESLKEGLSFTRKSSWYPALRGLDALIKVGRFPEVEELVRNAPCKHHPAFQWGLCQRLGEIAVNTTCDVKVRASSVAFLGELYNDDATWGQQPNVKLWILSIIARLSDSSYSTASEQARMLLQEFGVKVSAEKRPLYQTYEKDRSRPYPMVTILSSQRSPLLDRVQDKPDVETPLRQLKRERLKGRGGDVYIYPRAKASARAKEDFDLTSKVQEFLGSTRKVFLTLGDSGSGKSTFNRAVEISMWDKYGKDEKRIPLFIHLPSIDAPEYDMITKQLRRLNFTENQILELKLHHEFVVICDGYDESQQTRNLYNSNSLNQPGCWKAQMMITCRTEYISADYKDCFQPTDRNGNGLSDLFQEATIMPFNKNQIRDYVDQYILLKSPSWESKDYLKAFKEVPNLQDLIENPFLLKLALEVLPNVLSTNSRFSAARVTRAGLYDEFVAQWLERGKIRLMEIELSPREKDLFKDLSELGFKECGVTYMKELVAAIYDNQKGAPVVSYSERRDRGSWKEPLFSKEDGKHLLREAIPLGRDDDQYRFIHKSVLEYGLSLAVFDPREHSENTEPSPVTSRRGSTSSALSFEIQETGETTAIAIDQSLLDSPFGRINLVAERSVTQFLIDRVQQLPVFKNQLYAVIERSKTEKTVRIAAANAITVLIRAGVQFNGADLRGIQIPGADLSYGVFDSAHLEGADLRKTNLQNIWLHQADLSGAQMKGVQFGELPFIPEDENINCCEFSPSGDLYAVGTRGGDISLYETSTWNRIRLLKGDSEDEPSSLIWTGSNIGKGVNHLAFSAKGDYIVSGIEDGKVQLWEVNTGECIHTLQGHEQAVSGVAFSPKGDRIVSGSNDSTIVLWDANTGNCIHTLKDHSGRVTGVVYSPKGDHFASASFDKTVLLWDVDTGNCIHALHGHTQRISDIAFSPNGDKIASASIDSTVRLWDVTTGDCVLIFQADDTGVGSIAYSPNGSRIATSNCHYSDGKLQLWDVDTGECIHTFEGHDGNITCFAYSPNGDQIASGSGDNTVRLWDVDTGECIQIIQGHSYWIVSVLFPPKGGPLTTAGSNYDRTIRQWDIGASGGLNISRGHSGSVTALAYSPKGGQVTSGSEDNSVRLWDLNTGECIHILHGHIQSIRVVLYSPTEVQVASGAWDSTIRLWDVATGDCIHTLEGHTNAVTSLAYSPKGDWLLSGSNDTTARLWDIETGDCIRIFEADSSYVASVAYSPKGGQVATACDQFKSLLWNVDTGECVHTLETFRAGVEAVAYSPKGDQLASGGGNYAVQVWDTNTGKCIHTLEEHNGGVTVLIYSPKGDQIASGGWDFTVRLWDVGTGECVHVLNHDDSVNGIVYSPKGDQIASVSKDKTARLWDVATGQCLLTINAFDGSVNSVVWDHTSSGEYLVTGSSDKSVRRWQIMEEGGEYKALMSWSSSHGILSVSKAFIGGVQGLGDSNSKLLLQRGAIDIRETNCD</sequence>
<feature type="repeat" description="WD" evidence="3">
    <location>
        <begin position="1526"/>
        <end position="1567"/>
    </location>
</feature>
<dbReference type="PROSITE" id="PS00678">
    <property type="entry name" value="WD_REPEATS_1"/>
    <property type="match status" value="10"/>
</dbReference>
<keyword evidence="2" id="KW-0677">Repeat</keyword>
<feature type="repeat" description="WD" evidence="3">
    <location>
        <begin position="1442"/>
        <end position="1483"/>
    </location>
</feature>
<dbReference type="Gene3D" id="3.40.50.300">
    <property type="entry name" value="P-loop containing nucleotide triphosphate hydrolases"/>
    <property type="match status" value="1"/>
</dbReference>
<dbReference type="InterPro" id="IPR015943">
    <property type="entry name" value="WD40/YVTN_repeat-like_dom_sf"/>
</dbReference>
<dbReference type="Pfam" id="PF00400">
    <property type="entry name" value="WD40"/>
    <property type="match status" value="10"/>
</dbReference>
<accession>A0A9P6T3P6</accession>
<feature type="repeat" description="WD" evidence="3">
    <location>
        <begin position="1400"/>
        <end position="1441"/>
    </location>
</feature>
<dbReference type="PANTHER" id="PTHR19848:SF8">
    <property type="entry name" value="F-BOX AND WD REPEAT DOMAIN CONTAINING 7"/>
    <property type="match status" value="1"/>
</dbReference>
<dbReference type="InterPro" id="IPR001646">
    <property type="entry name" value="5peptide_repeat"/>
</dbReference>
<dbReference type="Pfam" id="PF25168">
    <property type="entry name" value="Beta-prop_WDR36-Utp21_2nd"/>
    <property type="match status" value="1"/>
</dbReference>
<feature type="repeat" description="WD" evidence="3">
    <location>
        <begin position="1484"/>
        <end position="1525"/>
    </location>
</feature>
<keyword evidence="1 3" id="KW-0853">WD repeat</keyword>
<dbReference type="Pfam" id="PF23948">
    <property type="entry name" value="ARM_5"/>
    <property type="match status" value="1"/>
</dbReference>